<keyword evidence="2" id="KW-1185">Reference proteome</keyword>
<reference evidence="1" key="2">
    <citation type="submission" date="2021-03" db="UniProtKB">
        <authorList>
            <consortium name="EnsemblPlants"/>
        </authorList>
    </citation>
    <scope>IDENTIFICATION</scope>
</reference>
<dbReference type="Gramene" id="evm.model.07.526">
    <property type="protein sequence ID" value="cds.evm.model.07.526"/>
    <property type="gene ID" value="evm.TU.07.526"/>
</dbReference>
<organism evidence="1 2">
    <name type="scientific">Cannabis sativa</name>
    <name type="common">Hemp</name>
    <name type="synonym">Marijuana</name>
    <dbReference type="NCBI Taxonomy" id="3483"/>
    <lineage>
        <taxon>Eukaryota</taxon>
        <taxon>Viridiplantae</taxon>
        <taxon>Streptophyta</taxon>
        <taxon>Embryophyta</taxon>
        <taxon>Tracheophyta</taxon>
        <taxon>Spermatophyta</taxon>
        <taxon>Magnoliopsida</taxon>
        <taxon>eudicotyledons</taxon>
        <taxon>Gunneridae</taxon>
        <taxon>Pentapetalae</taxon>
        <taxon>rosids</taxon>
        <taxon>fabids</taxon>
        <taxon>Rosales</taxon>
        <taxon>Cannabaceae</taxon>
        <taxon>Cannabis</taxon>
    </lineage>
</organism>
<evidence type="ECO:0000313" key="2">
    <source>
        <dbReference type="Proteomes" id="UP000596661"/>
    </source>
</evidence>
<dbReference type="Proteomes" id="UP000596661">
    <property type="component" value="Chromosome 7"/>
</dbReference>
<dbReference type="AlphaFoldDB" id="A0A803Q5C6"/>
<name>A0A803Q5C6_CANSA</name>
<proteinExistence type="predicted"/>
<dbReference type="EnsemblPlants" id="evm.model.07.526">
    <property type="protein sequence ID" value="cds.evm.model.07.526"/>
    <property type="gene ID" value="evm.TU.07.526"/>
</dbReference>
<accession>A0A803Q5C6</accession>
<evidence type="ECO:0000313" key="1">
    <source>
        <dbReference type="EnsemblPlants" id="cds.evm.model.07.526"/>
    </source>
</evidence>
<reference evidence="1" key="1">
    <citation type="submission" date="2018-11" db="EMBL/GenBank/DDBJ databases">
        <authorList>
            <person name="Grassa J C."/>
        </authorList>
    </citation>
    <scope>NUCLEOTIDE SEQUENCE [LARGE SCALE GENOMIC DNA]</scope>
</reference>
<protein>
    <submittedName>
        <fullName evidence="1">Uncharacterized protein</fullName>
    </submittedName>
</protein>
<sequence>MDLHENEPPLLDWSKRSRLSKERVVIPYGLQSNNSTRAMRGERKEDSTTSCGLGSTYRRYIKVECGGWKKSKQKCSPLRGKLLDVRIGLKIEIQRYLQRFNIESDCVEAV</sequence>
<dbReference type="EMBL" id="UZAU01000635">
    <property type="status" value="NOT_ANNOTATED_CDS"/>
    <property type="molecule type" value="Genomic_DNA"/>
</dbReference>